<sequence length="336" mass="37899">MALSLKQNMILRGVLGACVLFLLMTPSVAELPRFKHPLNKSQQSLQFLVIGDWGRKGTNNQSFVANQMGIVGEKLNIDFVISTGDNFYEDGLKGVEDPAFYESFVDIYTAPSLQKTWYSVLGNHDYRGDVEAQLSPVLKLKDSRWLCLRSFILDGEIVEFLFVDTSPFVDEYFQEPGEHSYDWEGVLPRMSYISQLLVDVNSTLAKSKAKWKMVVGHHTINSAGHHGNTEELKQILLPILEANNVDAYINGHDHCLEHIIDKNSGIHFLTSGGGSKAWSGDVKPWNLEELKLYYDGQGFMSMQITESYADIIFYDVSGKPLHTWTISKEPKLAAWI</sequence>
<dbReference type="InterPro" id="IPR004843">
    <property type="entry name" value="Calcineurin-like_PHP"/>
</dbReference>
<evidence type="ECO:0000256" key="9">
    <source>
        <dbReference type="ARBA" id="ARBA00023180"/>
    </source>
</evidence>
<keyword evidence="7 10" id="KW-0378">Hydrolase</keyword>
<keyword evidence="10 11" id="KW-0408">Iron</keyword>
<evidence type="ECO:0000256" key="11">
    <source>
        <dbReference type="PIRSR" id="PIRSR000898-1"/>
    </source>
</evidence>
<keyword evidence="9" id="KW-0325">Glycoprotein</keyword>
<dbReference type="Pfam" id="PF00149">
    <property type="entry name" value="Metallophos"/>
    <property type="match status" value="1"/>
</dbReference>
<dbReference type="GO" id="GO:0046872">
    <property type="term" value="F:metal ion binding"/>
    <property type="evidence" value="ECO:0007669"/>
    <property type="project" value="UniProtKB-KW"/>
</dbReference>
<evidence type="ECO:0000256" key="6">
    <source>
        <dbReference type="ARBA" id="ARBA00022729"/>
    </source>
</evidence>
<name>A0A4D6L5E4_VIGUN</name>
<proteinExistence type="inferred from homology"/>
<evidence type="ECO:0000256" key="10">
    <source>
        <dbReference type="PIRNR" id="PIRNR000898"/>
    </source>
</evidence>
<dbReference type="PANTHER" id="PTHR10161:SF36">
    <property type="entry name" value="PURPLE ACID PHOSPHATASE 3"/>
    <property type="match status" value="1"/>
</dbReference>
<evidence type="ECO:0000256" key="5">
    <source>
        <dbReference type="ARBA" id="ARBA00022723"/>
    </source>
</evidence>
<evidence type="ECO:0000256" key="1">
    <source>
        <dbReference type="ARBA" id="ARBA00000032"/>
    </source>
</evidence>
<comment type="subcellular location">
    <subcellularLocation>
        <location evidence="2">Secreted</location>
    </subcellularLocation>
</comment>
<dbReference type="OrthoDB" id="411211at2759"/>
<dbReference type="FunFam" id="3.60.21.10:FF:000027">
    <property type="entry name" value="Purple acid phosphatase"/>
    <property type="match status" value="1"/>
</dbReference>
<evidence type="ECO:0000259" key="12">
    <source>
        <dbReference type="Pfam" id="PF00149"/>
    </source>
</evidence>
<reference evidence="13 14" key="1">
    <citation type="submission" date="2019-04" db="EMBL/GenBank/DDBJ databases">
        <title>An improved genome assembly and genetic linkage map for asparagus bean, Vigna unguiculata ssp. sesquipedialis.</title>
        <authorList>
            <person name="Xia Q."/>
            <person name="Zhang R."/>
            <person name="Dong Y."/>
        </authorList>
    </citation>
    <scope>NUCLEOTIDE SEQUENCE [LARGE SCALE GENOMIC DNA]</scope>
    <source>
        <tissue evidence="13">Leaf</tissue>
    </source>
</reference>
<dbReference type="EC" id="3.1.3.2" evidence="10"/>
<feature type="binding site" evidence="11">
    <location>
        <position position="85"/>
    </location>
    <ligand>
        <name>Fe cation</name>
        <dbReference type="ChEBI" id="CHEBI:24875"/>
        <label>1</label>
    </ligand>
</feature>
<keyword evidence="8" id="KW-0862">Zinc</keyword>
<comment type="cofactor">
    <cofactor evidence="11">
        <name>Fe cation</name>
        <dbReference type="ChEBI" id="CHEBI:24875"/>
    </cofactor>
    <text evidence="11">Binds 2 iron ions per subunit.</text>
</comment>
<keyword evidence="4" id="KW-0964">Secreted</keyword>
<organism evidence="13 14">
    <name type="scientific">Vigna unguiculata</name>
    <name type="common">Cowpea</name>
    <dbReference type="NCBI Taxonomy" id="3917"/>
    <lineage>
        <taxon>Eukaryota</taxon>
        <taxon>Viridiplantae</taxon>
        <taxon>Streptophyta</taxon>
        <taxon>Embryophyta</taxon>
        <taxon>Tracheophyta</taxon>
        <taxon>Spermatophyta</taxon>
        <taxon>Magnoliopsida</taxon>
        <taxon>eudicotyledons</taxon>
        <taxon>Gunneridae</taxon>
        <taxon>Pentapetalae</taxon>
        <taxon>rosids</taxon>
        <taxon>fabids</taxon>
        <taxon>Fabales</taxon>
        <taxon>Fabaceae</taxon>
        <taxon>Papilionoideae</taxon>
        <taxon>50 kb inversion clade</taxon>
        <taxon>NPAAA clade</taxon>
        <taxon>indigoferoid/millettioid clade</taxon>
        <taxon>Phaseoleae</taxon>
        <taxon>Vigna</taxon>
    </lineage>
</organism>
<evidence type="ECO:0000256" key="3">
    <source>
        <dbReference type="ARBA" id="ARBA00008723"/>
    </source>
</evidence>
<evidence type="ECO:0000313" key="13">
    <source>
        <dbReference type="EMBL" id="QCD83654.1"/>
    </source>
</evidence>
<gene>
    <name evidence="13" type="ORF">DEO72_LG2g4000</name>
</gene>
<evidence type="ECO:0000256" key="2">
    <source>
        <dbReference type="ARBA" id="ARBA00004613"/>
    </source>
</evidence>
<dbReference type="Gene3D" id="3.60.21.10">
    <property type="match status" value="1"/>
</dbReference>
<feature type="binding site" evidence="11">
    <location>
        <position position="52"/>
    </location>
    <ligand>
        <name>Fe cation</name>
        <dbReference type="ChEBI" id="CHEBI:24875"/>
        <label>1</label>
    </ligand>
</feature>
<dbReference type="SUPFAM" id="SSF56300">
    <property type="entry name" value="Metallo-dependent phosphatases"/>
    <property type="match status" value="1"/>
</dbReference>
<feature type="binding site" evidence="11">
    <location>
        <position position="123"/>
    </location>
    <ligand>
        <name>Fe cation</name>
        <dbReference type="ChEBI" id="CHEBI:24875"/>
        <label>2</label>
    </ligand>
</feature>
<dbReference type="InterPro" id="IPR029052">
    <property type="entry name" value="Metallo-depent_PP-like"/>
</dbReference>
<evidence type="ECO:0000256" key="4">
    <source>
        <dbReference type="ARBA" id="ARBA00022525"/>
    </source>
</evidence>
<feature type="binding site" evidence="11">
    <location>
        <position position="85"/>
    </location>
    <ligand>
        <name>Fe cation</name>
        <dbReference type="ChEBI" id="CHEBI:24875"/>
        <label>2</label>
    </ligand>
</feature>
<evidence type="ECO:0000256" key="8">
    <source>
        <dbReference type="ARBA" id="ARBA00022833"/>
    </source>
</evidence>
<feature type="binding site" evidence="11">
    <location>
        <position position="254"/>
    </location>
    <ligand>
        <name>Fe cation</name>
        <dbReference type="ChEBI" id="CHEBI:24875"/>
        <label>1</label>
    </ligand>
</feature>
<dbReference type="PANTHER" id="PTHR10161">
    <property type="entry name" value="TARTRATE-RESISTANT ACID PHOSPHATASE TYPE 5"/>
    <property type="match status" value="1"/>
</dbReference>
<dbReference type="PIRSF" id="PIRSF000898">
    <property type="entry name" value="Acid_Ptase_5"/>
    <property type="match status" value="1"/>
</dbReference>
<keyword evidence="5 11" id="KW-0479">Metal-binding</keyword>
<dbReference type="InterPro" id="IPR051558">
    <property type="entry name" value="Metallophosphoesterase_PAP"/>
</dbReference>
<dbReference type="InterPro" id="IPR024927">
    <property type="entry name" value="Acid_PPase"/>
</dbReference>
<dbReference type="AlphaFoldDB" id="A0A4D6L5E4"/>
<evidence type="ECO:0000256" key="7">
    <source>
        <dbReference type="ARBA" id="ARBA00022801"/>
    </source>
</evidence>
<protein>
    <recommendedName>
        <fullName evidence="10">Purple acid phosphatase</fullName>
        <ecNumber evidence="10">3.1.3.2</ecNumber>
    </recommendedName>
</protein>
<dbReference type="Proteomes" id="UP000501690">
    <property type="component" value="Linkage Group LG2"/>
</dbReference>
<accession>A0A4D6L5E4</accession>
<dbReference type="EMBL" id="CP039346">
    <property type="protein sequence ID" value="QCD83654.1"/>
    <property type="molecule type" value="Genomic_DNA"/>
</dbReference>
<feature type="domain" description="Calcineurin-like phosphoesterase" evidence="12">
    <location>
        <begin position="46"/>
        <end position="255"/>
    </location>
</feature>
<comment type="catalytic activity">
    <reaction evidence="1 10">
        <text>a phosphate monoester + H2O = an alcohol + phosphate</text>
        <dbReference type="Rhea" id="RHEA:15017"/>
        <dbReference type="ChEBI" id="CHEBI:15377"/>
        <dbReference type="ChEBI" id="CHEBI:30879"/>
        <dbReference type="ChEBI" id="CHEBI:43474"/>
        <dbReference type="ChEBI" id="CHEBI:67140"/>
        <dbReference type="EC" id="3.1.3.2"/>
    </reaction>
</comment>
<feature type="binding site" evidence="11">
    <location>
        <position position="217"/>
    </location>
    <ligand>
        <name>Fe cation</name>
        <dbReference type="ChEBI" id="CHEBI:24875"/>
        <label>2</label>
    </ligand>
</feature>
<evidence type="ECO:0000313" key="14">
    <source>
        <dbReference type="Proteomes" id="UP000501690"/>
    </source>
</evidence>
<dbReference type="CDD" id="cd07378">
    <property type="entry name" value="MPP_ACP5"/>
    <property type="match status" value="1"/>
</dbReference>
<dbReference type="GO" id="GO:0005576">
    <property type="term" value="C:extracellular region"/>
    <property type="evidence" value="ECO:0007669"/>
    <property type="project" value="UniProtKB-SubCell"/>
</dbReference>
<feature type="binding site" evidence="11">
    <location>
        <position position="252"/>
    </location>
    <ligand>
        <name>Fe cation</name>
        <dbReference type="ChEBI" id="CHEBI:24875"/>
        <label>2</label>
    </ligand>
</feature>
<feature type="binding site" evidence="11">
    <location>
        <position position="88"/>
    </location>
    <ligand>
        <name>Fe cation</name>
        <dbReference type="ChEBI" id="CHEBI:24875"/>
        <label>1</label>
    </ligand>
</feature>
<comment type="similarity">
    <text evidence="3">Belongs to the metallophosphoesterase superfamily. Purple acid phosphatase family.</text>
</comment>
<keyword evidence="14" id="KW-1185">Reference proteome</keyword>
<dbReference type="Gramene" id="Vigun03g161000.1.v1.2">
    <property type="protein sequence ID" value="Vigun03g161000.1.v1.2"/>
    <property type="gene ID" value="Vigun03g161000.v1.2"/>
</dbReference>
<keyword evidence="6" id="KW-0732">Signal</keyword>
<dbReference type="GO" id="GO:0003993">
    <property type="term" value="F:acid phosphatase activity"/>
    <property type="evidence" value="ECO:0007669"/>
    <property type="project" value="UniProtKB-UniRule"/>
</dbReference>